<dbReference type="InterPro" id="IPR036236">
    <property type="entry name" value="Znf_C2H2_sf"/>
</dbReference>
<evidence type="ECO:0000256" key="9">
    <source>
        <dbReference type="ARBA" id="ARBA00023242"/>
    </source>
</evidence>
<evidence type="ECO:0000256" key="6">
    <source>
        <dbReference type="ARBA" id="ARBA00022833"/>
    </source>
</evidence>
<keyword evidence="3" id="KW-0479">Metal-binding</keyword>
<evidence type="ECO:0000256" key="10">
    <source>
        <dbReference type="PROSITE-ProRule" id="PRU00042"/>
    </source>
</evidence>
<keyword evidence="7" id="KW-0805">Transcription regulation</keyword>
<accession>A0A7R9B5A2</accession>
<dbReference type="PROSITE" id="PS50157">
    <property type="entry name" value="ZINC_FINGER_C2H2_2"/>
    <property type="match status" value="3"/>
</dbReference>
<keyword evidence="9" id="KW-0539">Nucleus</keyword>
<feature type="domain" description="C2H2-type" evidence="11">
    <location>
        <begin position="45"/>
        <end position="72"/>
    </location>
</feature>
<dbReference type="SUPFAM" id="SSF57667">
    <property type="entry name" value="beta-beta-alpha zinc fingers"/>
    <property type="match status" value="2"/>
</dbReference>
<gene>
    <name evidence="12" type="ORF">TSIB3V08_LOCUS9344</name>
</gene>
<dbReference type="Pfam" id="PF00096">
    <property type="entry name" value="zf-C2H2"/>
    <property type="match status" value="1"/>
</dbReference>
<dbReference type="PANTHER" id="PTHR47772">
    <property type="entry name" value="ZINC FINGER PROTEIN 200"/>
    <property type="match status" value="1"/>
</dbReference>
<proteinExistence type="inferred from homology"/>
<dbReference type="InterPro" id="IPR013087">
    <property type="entry name" value="Znf_C2H2_type"/>
</dbReference>
<evidence type="ECO:0000256" key="5">
    <source>
        <dbReference type="ARBA" id="ARBA00022771"/>
    </source>
</evidence>
<evidence type="ECO:0000256" key="1">
    <source>
        <dbReference type="ARBA" id="ARBA00004123"/>
    </source>
</evidence>
<dbReference type="GO" id="GO:0008270">
    <property type="term" value="F:zinc ion binding"/>
    <property type="evidence" value="ECO:0007669"/>
    <property type="project" value="UniProtKB-KW"/>
</dbReference>
<dbReference type="GO" id="GO:0005634">
    <property type="term" value="C:nucleus"/>
    <property type="evidence" value="ECO:0007669"/>
    <property type="project" value="UniProtKB-SubCell"/>
</dbReference>
<evidence type="ECO:0000256" key="7">
    <source>
        <dbReference type="ARBA" id="ARBA00023015"/>
    </source>
</evidence>
<name>A0A7R9B5A2_TIMSH</name>
<evidence type="ECO:0000256" key="8">
    <source>
        <dbReference type="ARBA" id="ARBA00023163"/>
    </source>
</evidence>
<dbReference type="Gene3D" id="3.30.160.60">
    <property type="entry name" value="Classic Zinc Finger"/>
    <property type="match status" value="3"/>
</dbReference>
<reference evidence="12" key="1">
    <citation type="submission" date="2020-11" db="EMBL/GenBank/DDBJ databases">
        <authorList>
            <person name="Tran Van P."/>
        </authorList>
    </citation>
    <scope>NUCLEOTIDE SEQUENCE</scope>
</reference>
<feature type="domain" description="C2H2-type" evidence="11">
    <location>
        <begin position="71"/>
        <end position="98"/>
    </location>
</feature>
<evidence type="ECO:0000313" key="12">
    <source>
        <dbReference type="EMBL" id="CAD7265303.1"/>
    </source>
</evidence>
<dbReference type="AlphaFoldDB" id="A0A7R9B5A2"/>
<dbReference type="EMBL" id="OC005343">
    <property type="protein sequence ID" value="CAD7265303.1"/>
    <property type="molecule type" value="Genomic_DNA"/>
</dbReference>
<protein>
    <recommendedName>
        <fullName evidence="11">C2H2-type domain-containing protein</fullName>
    </recommendedName>
</protein>
<comment type="subcellular location">
    <subcellularLocation>
        <location evidence="1">Nucleus</location>
    </subcellularLocation>
</comment>
<dbReference type="InterPro" id="IPR050636">
    <property type="entry name" value="C2H2-ZF_domain-containing"/>
</dbReference>
<dbReference type="PROSITE" id="PS00028">
    <property type="entry name" value="ZINC_FINGER_C2H2_1"/>
    <property type="match status" value="3"/>
</dbReference>
<feature type="domain" description="C2H2-type" evidence="11">
    <location>
        <begin position="99"/>
        <end position="126"/>
    </location>
</feature>
<evidence type="ECO:0000256" key="3">
    <source>
        <dbReference type="ARBA" id="ARBA00022723"/>
    </source>
</evidence>
<organism evidence="12">
    <name type="scientific">Timema shepardi</name>
    <name type="common">Walking stick</name>
    <dbReference type="NCBI Taxonomy" id="629360"/>
    <lineage>
        <taxon>Eukaryota</taxon>
        <taxon>Metazoa</taxon>
        <taxon>Ecdysozoa</taxon>
        <taxon>Arthropoda</taxon>
        <taxon>Hexapoda</taxon>
        <taxon>Insecta</taxon>
        <taxon>Pterygota</taxon>
        <taxon>Neoptera</taxon>
        <taxon>Polyneoptera</taxon>
        <taxon>Phasmatodea</taxon>
        <taxon>Timematodea</taxon>
        <taxon>Timematoidea</taxon>
        <taxon>Timematidae</taxon>
        <taxon>Timema</taxon>
    </lineage>
</organism>
<evidence type="ECO:0000259" key="11">
    <source>
        <dbReference type="PROSITE" id="PS50157"/>
    </source>
</evidence>
<keyword evidence="5 10" id="KW-0863">Zinc-finger</keyword>
<dbReference type="SMART" id="SM00355">
    <property type="entry name" value="ZnF_C2H2"/>
    <property type="match status" value="3"/>
</dbReference>
<evidence type="ECO:0000256" key="4">
    <source>
        <dbReference type="ARBA" id="ARBA00022737"/>
    </source>
</evidence>
<dbReference type="Pfam" id="PF13894">
    <property type="entry name" value="zf-C2H2_4"/>
    <property type="match status" value="1"/>
</dbReference>
<evidence type="ECO:0000256" key="2">
    <source>
        <dbReference type="ARBA" id="ARBA00006991"/>
    </source>
</evidence>
<keyword evidence="8" id="KW-0804">Transcription</keyword>
<keyword evidence="6" id="KW-0862">Zinc</keyword>
<sequence>MLLEHLSQQKEVCGLHSATEINSQNSSTKRGHINPSPIEDLFDRMECNICNKVYINKNALLKHKAQHEVERKCQVCNRSFSNLKQLKFHLKSHSQVKRYRCSKCSVSCGNISSLKIHNLVHTGERPFHCSECTRSFRRQTSAPKRTPLPIGLLGGHYHSRFPAPMGSSLFSHWTRPGSSGGAILFGLPLFPP</sequence>
<comment type="similarity">
    <text evidence="2">Belongs to the krueppel C2H2-type zinc-finger protein family.</text>
</comment>
<dbReference type="PANTHER" id="PTHR47772:SF15">
    <property type="entry name" value="REDUCED EXPRESSION 2-RELATED"/>
    <property type="match status" value="1"/>
</dbReference>
<keyword evidence="4" id="KW-0677">Repeat</keyword>